<organism evidence="6 7">
    <name type="scientific">Solidesulfovibrio aerotolerans</name>
    <dbReference type="NCBI Taxonomy" id="295255"/>
    <lineage>
        <taxon>Bacteria</taxon>
        <taxon>Pseudomonadati</taxon>
        <taxon>Thermodesulfobacteriota</taxon>
        <taxon>Desulfovibrionia</taxon>
        <taxon>Desulfovibrionales</taxon>
        <taxon>Desulfovibrionaceae</taxon>
        <taxon>Solidesulfovibrio</taxon>
    </lineage>
</organism>
<feature type="transmembrane region" description="Helical" evidence="2">
    <location>
        <begin position="345"/>
        <end position="369"/>
    </location>
</feature>
<accession>A0A7C9IR52</accession>
<dbReference type="Pfam" id="PF04392">
    <property type="entry name" value="ABC_sub_bind"/>
    <property type="match status" value="1"/>
</dbReference>
<dbReference type="OrthoDB" id="1550623at2"/>
<dbReference type="RefSeq" id="WP_160957989.1">
    <property type="nucleotide sequence ID" value="NZ_WVUD01000001.1"/>
</dbReference>
<evidence type="ECO:0000313" key="6">
    <source>
        <dbReference type="EMBL" id="MYL81767.1"/>
    </source>
</evidence>
<feature type="signal peptide" evidence="3">
    <location>
        <begin position="1"/>
        <end position="28"/>
    </location>
</feature>
<feature type="chain" id="PRO_5028900331" evidence="3">
    <location>
        <begin position="29"/>
        <end position="715"/>
    </location>
</feature>
<dbReference type="GO" id="GO:0006355">
    <property type="term" value="P:regulation of DNA-templated transcription"/>
    <property type="evidence" value="ECO:0007669"/>
    <property type="project" value="InterPro"/>
</dbReference>
<feature type="domain" description="PAS" evidence="4">
    <location>
        <begin position="380"/>
        <end position="423"/>
    </location>
</feature>
<dbReference type="InterPro" id="IPR013767">
    <property type="entry name" value="PAS_fold"/>
</dbReference>
<dbReference type="InterPro" id="IPR029016">
    <property type="entry name" value="GAF-like_dom_sf"/>
</dbReference>
<keyword evidence="2" id="KW-0812">Transmembrane</keyword>
<dbReference type="InterPro" id="IPR000700">
    <property type="entry name" value="PAS-assoc_C"/>
</dbReference>
<evidence type="ECO:0000259" key="5">
    <source>
        <dbReference type="PROSITE" id="PS50113"/>
    </source>
</evidence>
<dbReference type="InterPro" id="IPR000014">
    <property type="entry name" value="PAS"/>
</dbReference>
<feature type="region of interest" description="Disordered" evidence="1">
    <location>
        <begin position="680"/>
        <end position="715"/>
    </location>
</feature>
<dbReference type="EMBL" id="WVUD01000001">
    <property type="protein sequence ID" value="MYL81767.1"/>
    <property type="molecule type" value="Genomic_DNA"/>
</dbReference>
<dbReference type="SUPFAM" id="SSF55785">
    <property type="entry name" value="PYP-like sensor domain (PAS domain)"/>
    <property type="match status" value="1"/>
</dbReference>
<dbReference type="PROSITE" id="PS50112">
    <property type="entry name" value="PAS"/>
    <property type="match status" value="1"/>
</dbReference>
<evidence type="ECO:0000256" key="2">
    <source>
        <dbReference type="SAM" id="Phobius"/>
    </source>
</evidence>
<reference evidence="6 7" key="1">
    <citation type="submission" date="2020-01" db="EMBL/GenBank/DDBJ databases">
        <title>Genome sequence of Desulfovibrio aerotolerans DSM 16695(T).</title>
        <authorList>
            <person name="Karnachuk O."/>
            <person name="Avakyan M."/>
            <person name="Mardanov A."/>
            <person name="Kadnikov V."/>
            <person name="Ravin N."/>
        </authorList>
    </citation>
    <scope>NUCLEOTIDE SEQUENCE [LARGE SCALE GENOMIC DNA]</scope>
    <source>
        <strain evidence="6 7">DSM 16695</strain>
    </source>
</reference>
<dbReference type="SMART" id="SM00091">
    <property type="entry name" value="PAS"/>
    <property type="match status" value="1"/>
</dbReference>
<dbReference type="Gene3D" id="3.30.450.40">
    <property type="match status" value="1"/>
</dbReference>
<evidence type="ECO:0000256" key="1">
    <source>
        <dbReference type="SAM" id="MobiDB-lite"/>
    </source>
</evidence>
<evidence type="ECO:0000259" key="4">
    <source>
        <dbReference type="PROSITE" id="PS50112"/>
    </source>
</evidence>
<feature type="compositionally biased region" description="Basic and acidic residues" evidence="1">
    <location>
        <begin position="680"/>
        <end position="704"/>
    </location>
</feature>
<keyword evidence="2" id="KW-1133">Transmembrane helix</keyword>
<comment type="caution">
    <text evidence="6">The sequence shown here is derived from an EMBL/GenBank/DDBJ whole genome shotgun (WGS) entry which is preliminary data.</text>
</comment>
<keyword evidence="2" id="KW-0472">Membrane</keyword>
<keyword evidence="3" id="KW-0732">Signal</keyword>
<dbReference type="SMART" id="SM00086">
    <property type="entry name" value="PAC"/>
    <property type="match status" value="1"/>
</dbReference>
<evidence type="ECO:0000256" key="3">
    <source>
        <dbReference type="SAM" id="SignalP"/>
    </source>
</evidence>
<dbReference type="CDD" id="cd00130">
    <property type="entry name" value="PAS"/>
    <property type="match status" value="1"/>
</dbReference>
<gene>
    <name evidence="6" type="ORF">GTA51_01250</name>
</gene>
<dbReference type="InterPro" id="IPR007487">
    <property type="entry name" value="ABC_transpt-TYRBP-like"/>
</dbReference>
<dbReference type="PANTHER" id="PTHR35271:SF1">
    <property type="entry name" value="ABC TRANSPORTER, SUBSTRATE-BINDING LIPOPROTEIN"/>
    <property type="match status" value="1"/>
</dbReference>
<dbReference type="Gene3D" id="3.40.50.2300">
    <property type="match status" value="2"/>
</dbReference>
<dbReference type="InterPro" id="IPR001610">
    <property type="entry name" value="PAC"/>
</dbReference>
<dbReference type="PROSITE" id="PS50113">
    <property type="entry name" value="PAC"/>
    <property type="match status" value="1"/>
</dbReference>
<keyword evidence="7" id="KW-1185">Reference proteome</keyword>
<dbReference type="AlphaFoldDB" id="A0A7C9IR52"/>
<feature type="domain" description="PAC" evidence="5">
    <location>
        <begin position="454"/>
        <end position="506"/>
    </location>
</feature>
<name>A0A7C9IR52_9BACT</name>
<dbReference type="Gene3D" id="3.30.450.20">
    <property type="entry name" value="PAS domain"/>
    <property type="match status" value="1"/>
</dbReference>
<dbReference type="NCBIfam" id="TIGR00229">
    <property type="entry name" value="sensory_box"/>
    <property type="match status" value="1"/>
</dbReference>
<proteinExistence type="predicted"/>
<sequence length="715" mass="76757">MKTWPATPARRVLTLVVLLCLFAAAALAAAQPPGVLLLSSYHHGDPWSDAELAGFLAELGPGEARVYVEHLDARNVHGDGDQTAFTAYLAAKYHNVPLAVLASTDDDALNFWLTRRDTLFPDRPIVFCGVNDFTPARTAGYADVTGVGEDPDVLGTLELALELVPKARTVLAFGSAASVTSRANLDRFRRAATALGRRVRPVEILDASLESAIAALAVAPSDAVVLRLAPLRNAAGQTVAVGSDVSGLAGQTTTPIFALWDFDLGSGAIGGQVLWGEKQGRAAAGIVRDILAGRRPGDIPVASVPAEPVLDYAVLERLKLPMDHVPKNTTFLNAPASLYERNKPLVWGAAAALAVSVPAACILAVLLAARRRTATRLTQSEGRYRELVENANSLILRFNAAGKLVFVNEYAERLLGYSRAEMLAGKAVFWPAAPPDLSSLLARAMAAPDSLSRDQSENEITAKDGRRVYLHWDNRPLTDPAGRPEGWLAVGSDITARRLAEEALAARALAEEELSLFGRALLGDGPNAVDQALVRLLTAFSLGRAAWFDNFEDAAHGRCCRLAGEAQAAGLTPRRGQPGMDRIPYSLDGYQWADSLAAGEILAGPVEDFPQSIRENLLAFDLTAVLAAPLTRNGTWSGFLAVGEVRQPRRFTRQERSLLSTAASLLSAHLSRERCQGCPCDRRRARREDEGEKENEKENEECLRRPGGIIPPGPP</sequence>
<dbReference type="Pfam" id="PF00989">
    <property type="entry name" value="PAS"/>
    <property type="match status" value="1"/>
</dbReference>
<protein>
    <submittedName>
        <fullName evidence="6">PAS domain S-box protein</fullName>
    </submittedName>
</protein>
<dbReference type="Proteomes" id="UP000482487">
    <property type="component" value="Unassembled WGS sequence"/>
</dbReference>
<dbReference type="PANTHER" id="PTHR35271">
    <property type="entry name" value="ABC TRANSPORTER, SUBSTRATE-BINDING LIPOPROTEIN-RELATED"/>
    <property type="match status" value="1"/>
</dbReference>
<evidence type="ECO:0000313" key="7">
    <source>
        <dbReference type="Proteomes" id="UP000482487"/>
    </source>
</evidence>
<dbReference type="SUPFAM" id="SSF55781">
    <property type="entry name" value="GAF domain-like"/>
    <property type="match status" value="1"/>
</dbReference>
<dbReference type="InterPro" id="IPR035965">
    <property type="entry name" value="PAS-like_dom_sf"/>
</dbReference>